<dbReference type="AlphaFoldDB" id="A0A2B7WGL6"/>
<evidence type="ECO:0000256" key="1">
    <source>
        <dbReference type="SAM" id="MobiDB-lite"/>
    </source>
</evidence>
<dbReference type="Proteomes" id="UP000224634">
    <property type="component" value="Unassembled WGS sequence"/>
</dbReference>
<evidence type="ECO:0000313" key="3">
    <source>
        <dbReference type="Proteomes" id="UP000224634"/>
    </source>
</evidence>
<dbReference type="EMBL" id="PDNA01000405">
    <property type="protein sequence ID" value="PGG95748.1"/>
    <property type="molecule type" value="Genomic_DNA"/>
</dbReference>
<name>A0A2B7WGL6_POLH7</name>
<accession>A0A2B7WGL6</accession>
<sequence length="122" mass="13225">MLKLRGGKTRFLPLLMTKVGQTLPAMLSPISRHLDIPLEFGEGMVGNGAAGDAGSNDGDDGEKNGHIWMSMGISQRRGGAATATATATSNKTWGFKLPETRHEFSVDFPRERCRHDPAELMN</sequence>
<evidence type="ECO:0000313" key="2">
    <source>
        <dbReference type="EMBL" id="PGG95748.1"/>
    </source>
</evidence>
<comment type="caution">
    <text evidence="2">The sequence shown here is derived from an EMBL/GenBank/DDBJ whole genome shotgun (WGS) entry which is preliminary data.</text>
</comment>
<reference evidence="2 3" key="1">
    <citation type="submission" date="2017-10" db="EMBL/GenBank/DDBJ databases">
        <title>Comparative genomics in systemic dimorphic fungi from Ajellomycetaceae.</title>
        <authorList>
            <person name="Munoz J.F."/>
            <person name="Mcewen J.G."/>
            <person name="Clay O.K."/>
            <person name="Cuomo C.A."/>
        </authorList>
    </citation>
    <scope>NUCLEOTIDE SEQUENCE [LARGE SCALE GENOMIC DNA]</scope>
    <source>
        <strain evidence="2 3">UAMH7299</strain>
    </source>
</reference>
<gene>
    <name evidence="2" type="ORF">AJ80_09919</name>
</gene>
<keyword evidence="3" id="KW-1185">Reference proteome</keyword>
<organism evidence="2 3">
    <name type="scientific">Polytolypa hystricis (strain UAMH7299)</name>
    <dbReference type="NCBI Taxonomy" id="1447883"/>
    <lineage>
        <taxon>Eukaryota</taxon>
        <taxon>Fungi</taxon>
        <taxon>Dikarya</taxon>
        <taxon>Ascomycota</taxon>
        <taxon>Pezizomycotina</taxon>
        <taxon>Eurotiomycetes</taxon>
        <taxon>Eurotiomycetidae</taxon>
        <taxon>Onygenales</taxon>
        <taxon>Onygenales incertae sedis</taxon>
        <taxon>Polytolypa</taxon>
    </lineage>
</organism>
<protein>
    <submittedName>
        <fullName evidence="2">Uncharacterized protein</fullName>
    </submittedName>
</protein>
<feature type="region of interest" description="Disordered" evidence="1">
    <location>
        <begin position="46"/>
        <end position="66"/>
    </location>
</feature>
<proteinExistence type="predicted"/>